<reference evidence="3" key="1">
    <citation type="submission" date="2018-04" db="EMBL/GenBank/DDBJ databases">
        <authorList>
            <person name="Go L.Y."/>
            <person name="Mitchell J.A."/>
        </authorList>
    </citation>
    <scope>NUCLEOTIDE SEQUENCE [LARGE SCALE GENOMIC DNA]</scope>
</reference>
<gene>
    <name evidence="2" type="primary">12</name>
    <name evidence="2" type="ORF">PBI_TRINE_12</name>
</gene>
<dbReference type="EMBL" id="MH271318">
    <property type="protein sequence ID" value="AWY06514.1"/>
    <property type="molecule type" value="Genomic_DNA"/>
</dbReference>
<proteinExistence type="predicted"/>
<evidence type="ECO:0000313" key="2">
    <source>
        <dbReference type="EMBL" id="AWY06514.1"/>
    </source>
</evidence>
<dbReference type="GeneID" id="54993628"/>
<protein>
    <submittedName>
        <fullName evidence="2">Uncharacterized protein</fullName>
    </submittedName>
</protein>
<organism evidence="2 3">
    <name type="scientific">Gordonia phage Trine</name>
    <dbReference type="NCBI Taxonomy" id="2201431"/>
    <lineage>
        <taxon>Viruses</taxon>
        <taxon>Duplodnaviria</taxon>
        <taxon>Heunggongvirae</taxon>
        <taxon>Uroviricota</taxon>
        <taxon>Caudoviricetes</taxon>
        <taxon>Trinevirus</taxon>
        <taxon>Trinevirus trine</taxon>
    </lineage>
</organism>
<evidence type="ECO:0000313" key="3">
    <source>
        <dbReference type="Proteomes" id="UP000250672"/>
    </source>
</evidence>
<keyword evidence="3" id="KW-1185">Reference proteome</keyword>
<accession>A0A2Z4Q926</accession>
<evidence type="ECO:0000256" key="1">
    <source>
        <dbReference type="SAM" id="MobiDB-lite"/>
    </source>
</evidence>
<dbReference type="Proteomes" id="UP000250672">
    <property type="component" value="Genome"/>
</dbReference>
<feature type="region of interest" description="Disordered" evidence="1">
    <location>
        <begin position="41"/>
        <end position="81"/>
    </location>
</feature>
<name>A0A2Z4Q926_9CAUD</name>
<sequence>MTQLIQIRYLADRGHRRQGELVRMDPVSASVVVGKGMAEYVSDTPSAEPAEPVEPPPPEPVEPAEPVEPPAPEMKAEARKR</sequence>
<dbReference type="KEGG" id="vg:54993628"/>
<feature type="compositionally biased region" description="Pro residues" evidence="1">
    <location>
        <begin position="52"/>
        <end position="72"/>
    </location>
</feature>
<dbReference type="RefSeq" id="YP_009803069.1">
    <property type="nucleotide sequence ID" value="NC_047991.1"/>
</dbReference>